<dbReference type="Proteomes" id="UP000237000">
    <property type="component" value="Unassembled WGS sequence"/>
</dbReference>
<comment type="caution">
    <text evidence="1">The sequence shown here is derived from an EMBL/GenBank/DDBJ whole genome shotgun (WGS) entry which is preliminary data.</text>
</comment>
<organism evidence="1 2">
    <name type="scientific">Trema orientale</name>
    <name type="common">Charcoal tree</name>
    <name type="synonym">Celtis orientalis</name>
    <dbReference type="NCBI Taxonomy" id="63057"/>
    <lineage>
        <taxon>Eukaryota</taxon>
        <taxon>Viridiplantae</taxon>
        <taxon>Streptophyta</taxon>
        <taxon>Embryophyta</taxon>
        <taxon>Tracheophyta</taxon>
        <taxon>Spermatophyta</taxon>
        <taxon>Magnoliopsida</taxon>
        <taxon>eudicotyledons</taxon>
        <taxon>Gunneridae</taxon>
        <taxon>Pentapetalae</taxon>
        <taxon>rosids</taxon>
        <taxon>fabids</taxon>
        <taxon>Rosales</taxon>
        <taxon>Cannabaceae</taxon>
        <taxon>Trema</taxon>
    </lineage>
</organism>
<dbReference type="InParanoid" id="A0A2P5G0C8"/>
<protein>
    <submittedName>
        <fullName evidence="1">Uncharacterized protein</fullName>
    </submittedName>
</protein>
<keyword evidence="2" id="KW-1185">Reference proteome</keyword>
<name>A0A2P5G0C8_TREOI</name>
<dbReference type="EMBL" id="JXTC01000002">
    <property type="protein sequence ID" value="POO03518.1"/>
    <property type="molecule type" value="Genomic_DNA"/>
</dbReference>
<reference evidence="2" key="1">
    <citation type="submission" date="2016-06" db="EMBL/GenBank/DDBJ databases">
        <title>Parallel loss of symbiosis genes in relatives of nitrogen-fixing non-legume Parasponia.</title>
        <authorList>
            <person name="Van Velzen R."/>
            <person name="Holmer R."/>
            <person name="Bu F."/>
            <person name="Rutten L."/>
            <person name="Van Zeijl A."/>
            <person name="Liu W."/>
            <person name="Santuari L."/>
            <person name="Cao Q."/>
            <person name="Sharma T."/>
            <person name="Shen D."/>
            <person name="Roswanjaya Y."/>
            <person name="Wardhani T."/>
            <person name="Kalhor M.S."/>
            <person name="Jansen J."/>
            <person name="Van den Hoogen J."/>
            <person name="Gungor B."/>
            <person name="Hartog M."/>
            <person name="Hontelez J."/>
            <person name="Verver J."/>
            <person name="Yang W.-C."/>
            <person name="Schijlen E."/>
            <person name="Repin R."/>
            <person name="Schilthuizen M."/>
            <person name="Schranz E."/>
            <person name="Heidstra R."/>
            <person name="Miyata K."/>
            <person name="Fedorova E."/>
            <person name="Kohlen W."/>
            <person name="Bisseling T."/>
            <person name="Smit S."/>
            <person name="Geurts R."/>
        </authorList>
    </citation>
    <scope>NUCLEOTIDE SEQUENCE [LARGE SCALE GENOMIC DNA]</scope>
    <source>
        <strain evidence="2">cv. RG33-2</strain>
    </source>
</reference>
<dbReference type="AlphaFoldDB" id="A0A2P5G0C8"/>
<sequence>MNVDVPVDEKVGFIRILVVIHDSNDQVRGAMTSKKERHFNANLVKCLAL</sequence>
<accession>A0A2P5G0C8</accession>
<evidence type="ECO:0000313" key="2">
    <source>
        <dbReference type="Proteomes" id="UP000237000"/>
    </source>
</evidence>
<gene>
    <name evidence="1" type="ORF">TorRG33x02_007230</name>
</gene>
<dbReference type="OrthoDB" id="1906820at2759"/>
<evidence type="ECO:0000313" key="1">
    <source>
        <dbReference type="EMBL" id="POO03518.1"/>
    </source>
</evidence>
<proteinExistence type="predicted"/>